<dbReference type="GO" id="GO:1902201">
    <property type="term" value="P:negative regulation of bacterial-type flagellum-dependent cell motility"/>
    <property type="evidence" value="ECO:0007669"/>
    <property type="project" value="TreeGrafter"/>
</dbReference>
<keyword evidence="3" id="KW-0812">Transmembrane</keyword>
<dbReference type="EMBL" id="JACHXD010000003">
    <property type="protein sequence ID" value="MBB3118326.1"/>
    <property type="molecule type" value="Genomic_DNA"/>
</dbReference>
<dbReference type="AlphaFoldDB" id="A0A7W5FT86"/>
<evidence type="ECO:0000256" key="3">
    <source>
        <dbReference type="SAM" id="Phobius"/>
    </source>
</evidence>
<comment type="caution">
    <text evidence="5">The sequence shown here is derived from an EMBL/GenBank/DDBJ whole genome shotgun (WGS) entry which is preliminary data.</text>
</comment>
<feature type="transmembrane region" description="Helical" evidence="3">
    <location>
        <begin position="155"/>
        <end position="172"/>
    </location>
</feature>
<dbReference type="InterPro" id="IPR000160">
    <property type="entry name" value="GGDEF_dom"/>
</dbReference>
<gene>
    <name evidence="5" type="ORF">FHS03_001357</name>
</gene>
<dbReference type="SMART" id="SM00267">
    <property type="entry name" value="GGDEF"/>
    <property type="match status" value="1"/>
</dbReference>
<feature type="transmembrane region" description="Helical" evidence="3">
    <location>
        <begin position="45"/>
        <end position="68"/>
    </location>
</feature>
<feature type="transmembrane region" description="Helical" evidence="3">
    <location>
        <begin position="74"/>
        <end position="94"/>
    </location>
</feature>
<feature type="transmembrane region" description="Helical" evidence="3">
    <location>
        <begin position="106"/>
        <end position="124"/>
    </location>
</feature>
<dbReference type="EC" id="2.7.7.65" evidence="1"/>
<dbReference type="GO" id="GO:0005886">
    <property type="term" value="C:plasma membrane"/>
    <property type="evidence" value="ECO:0007669"/>
    <property type="project" value="TreeGrafter"/>
</dbReference>
<dbReference type="InterPro" id="IPR043128">
    <property type="entry name" value="Rev_trsase/Diguanyl_cyclase"/>
</dbReference>
<dbReference type="Proteomes" id="UP000541535">
    <property type="component" value="Unassembled WGS sequence"/>
</dbReference>
<feature type="domain" description="GGDEF" evidence="4">
    <location>
        <begin position="251"/>
        <end position="394"/>
    </location>
</feature>
<dbReference type="PROSITE" id="PS50887">
    <property type="entry name" value="GGDEF"/>
    <property type="match status" value="1"/>
</dbReference>
<feature type="transmembrane region" description="Helical" evidence="3">
    <location>
        <begin position="130"/>
        <end position="148"/>
    </location>
</feature>
<proteinExistence type="predicted"/>
<dbReference type="Pfam" id="PF00990">
    <property type="entry name" value="GGDEF"/>
    <property type="match status" value="1"/>
</dbReference>
<dbReference type="GO" id="GO:0052621">
    <property type="term" value="F:diguanylate cyclase activity"/>
    <property type="evidence" value="ECO:0007669"/>
    <property type="project" value="UniProtKB-EC"/>
</dbReference>
<name>A0A7W5FT86_9BURK</name>
<reference evidence="5 6" key="1">
    <citation type="submission" date="2020-08" db="EMBL/GenBank/DDBJ databases">
        <title>Genomic Encyclopedia of Type Strains, Phase III (KMG-III): the genomes of soil and plant-associated and newly described type strains.</title>
        <authorList>
            <person name="Whitman W."/>
        </authorList>
    </citation>
    <scope>NUCLEOTIDE SEQUENCE [LARGE SCALE GENOMIC DNA]</scope>
    <source>
        <strain evidence="5 6">CECT 8897</strain>
    </source>
</reference>
<dbReference type="SUPFAM" id="SSF55073">
    <property type="entry name" value="Nucleotide cyclase"/>
    <property type="match status" value="1"/>
</dbReference>
<dbReference type="Gene3D" id="3.30.70.270">
    <property type="match status" value="1"/>
</dbReference>
<evidence type="ECO:0000259" key="4">
    <source>
        <dbReference type="PROSITE" id="PS50887"/>
    </source>
</evidence>
<dbReference type="InterPro" id="IPR029787">
    <property type="entry name" value="Nucleotide_cyclase"/>
</dbReference>
<sequence>MKQALWPPAENAADATLNHLSSEFRDPAMEQAFLRHHLRLSQRQLRMTFCFCAFFYLAFVLSDVAWLGYSGLTLMLFCARIGVVTCALFGLLAIRLRPNSVALTRAVATLVELAGTAVFLLIVAFRPSEFAGHAISMTIVIMVLYVYVPNRLLHAAAIALPATLVFVLMARHRQDIEALGLVTMGLLLLLANLLGYVTARRYQLLWREEFRTQTELKIQSLRDPLTGCFNRRHLHEQLMENEIMRAQRYRLSLAVIMCDLDHFKRVNDEYGHAAGDAVLQAFSRLLLAMTRENVDSVVRYGGEEFLLILPETGLEGATLLAERLRRRFEESTVRFEGHNLQATASFGVVTADFADGAQALRPEESSQYSLIAKADELLYAAKNGGRNQVRAQALS</sequence>
<evidence type="ECO:0000313" key="5">
    <source>
        <dbReference type="EMBL" id="MBB3118326.1"/>
    </source>
</evidence>
<dbReference type="RefSeq" id="WP_183440261.1">
    <property type="nucleotide sequence ID" value="NZ_JACHXD010000003.1"/>
</dbReference>
<evidence type="ECO:0000313" key="6">
    <source>
        <dbReference type="Proteomes" id="UP000541535"/>
    </source>
</evidence>
<keyword evidence="6" id="KW-1185">Reference proteome</keyword>
<dbReference type="NCBIfam" id="TIGR00254">
    <property type="entry name" value="GGDEF"/>
    <property type="match status" value="1"/>
</dbReference>
<dbReference type="PANTHER" id="PTHR45138">
    <property type="entry name" value="REGULATORY COMPONENTS OF SENSORY TRANSDUCTION SYSTEM"/>
    <property type="match status" value="1"/>
</dbReference>
<protein>
    <recommendedName>
        <fullName evidence="1">diguanylate cyclase</fullName>
        <ecNumber evidence="1">2.7.7.65</ecNumber>
    </recommendedName>
</protein>
<organism evidence="5 6">
    <name type="scientific">Pseudoduganella violacea</name>
    <dbReference type="NCBI Taxonomy" id="1715466"/>
    <lineage>
        <taxon>Bacteria</taxon>
        <taxon>Pseudomonadati</taxon>
        <taxon>Pseudomonadota</taxon>
        <taxon>Betaproteobacteria</taxon>
        <taxon>Burkholderiales</taxon>
        <taxon>Oxalobacteraceae</taxon>
        <taxon>Telluria group</taxon>
        <taxon>Pseudoduganella</taxon>
    </lineage>
</organism>
<dbReference type="PANTHER" id="PTHR45138:SF9">
    <property type="entry name" value="DIGUANYLATE CYCLASE DGCM-RELATED"/>
    <property type="match status" value="1"/>
</dbReference>
<dbReference type="CDD" id="cd01949">
    <property type="entry name" value="GGDEF"/>
    <property type="match status" value="1"/>
</dbReference>
<dbReference type="GO" id="GO:0043709">
    <property type="term" value="P:cell adhesion involved in single-species biofilm formation"/>
    <property type="evidence" value="ECO:0007669"/>
    <property type="project" value="TreeGrafter"/>
</dbReference>
<accession>A0A7W5FT86</accession>
<keyword evidence="3" id="KW-0472">Membrane</keyword>
<evidence type="ECO:0000256" key="2">
    <source>
        <dbReference type="ARBA" id="ARBA00034247"/>
    </source>
</evidence>
<feature type="transmembrane region" description="Helical" evidence="3">
    <location>
        <begin position="178"/>
        <end position="197"/>
    </location>
</feature>
<dbReference type="FunFam" id="3.30.70.270:FF:000001">
    <property type="entry name" value="Diguanylate cyclase domain protein"/>
    <property type="match status" value="1"/>
</dbReference>
<evidence type="ECO:0000256" key="1">
    <source>
        <dbReference type="ARBA" id="ARBA00012528"/>
    </source>
</evidence>
<comment type="catalytic activity">
    <reaction evidence="2">
        <text>2 GTP = 3',3'-c-di-GMP + 2 diphosphate</text>
        <dbReference type="Rhea" id="RHEA:24898"/>
        <dbReference type="ChEBI" id="CHEBI:33019"/>
        <dbReference type="ChEBI" id="CHEBI:37565"/>
        <dbReference type="ChEBI" id="CHEBI:58805"/>
        <dbReference type="EC" id="2.7.7.65"/>
    </reaction>
</comment>
<dbReference type="InterPro" id="IPR050469">
    <property type="entry name" value="Diguanylate_Cyclase"/>
</dbReference>
<keyword evidence="3" id="KW-1133">Transmembrane helix</keyword>